<dbReference type="EMBL" id="CAVMJV010000010">
    <property type="protein sequence ID" value="CAK5042887.1"/>
    <property type="molecule type" value="Genomic_DNA"/>
</dbReference>
<name>A0ACB0YDZ8_MELEN</name>
<dbReference type="Proteomes" id="UP001497535">
    <property type="component" value="Unassembled WGS sequence"/>
</dbReference>
<proteinExistence type="predicted"/>
<keyword evidence="2" id="KW-1185">Reference proteome</keyword>
<sequence>MVILCLESIFWIIILCKGDKGFIVSIGMASVPPSQSSLCTVILSTSVILHHPFTFHLNACQLNLLI</sequence>
<comment type="caution">
    <text evidence="1">The sequence shown here is derived from an EMBL/GenBank/DDBJ whole genome shotgun (WGS) entry which is preliminary data.</text>
</comment>
<organism evidence="1 2">
    <name type="scientific">Meloidogyne enterolobii</name>
    <name type="common">Root-knot nematode worm</name>
    <name type="synonym">Meloidogyne mayaguensis</name>
    <dbReference type="NCBI Taxonomy" id="390850"/>
    <lineage>
        <taxon>Eukaryota</taxon>
        <taxon>Metazoa</taxon>
        <taxon>Ecdysozoa</taxon>
        <taxon>Nematoda</taxon>
        <taxon>Chromadorea</taxon>
        <taxon>Rhabditida</taxon>
        <taxon>Tylenchina</taxon>
        <taxon>Tylenchomorpha</taxon>
        <taxon>Tylenchoidea</taxon>
        <taxon>Meloidogynidae</taxon>
        <taxon>Meloidogyninae</taxon>
        <taxon>Meloidogyne</taxon>
    </lineage>
</organism>
<evidence type="ECO:0000313" key="2">
    <source>
        <dbReference type="Proteomes" id="UP001497535"/>
    </source>
</evidence>
<protein>
    <submittedName>
        <fullName evidence="1">Uncharacterized protein</fullName>
    </submittedName>
</protein>
<accession>A0ACB0YDZ8</accession>
<gene>
    <name evidence="1" type="ORF">MENTE1834_LOCUS10982</name>
</gene>
<reference evidence="1" key="1">
    <citation type="submission" date="2023-11" db="EMBL/GenBank/DDBJ databases">
        <authorList>
            <person name="Poullet M."/>
        </authorList>
    </citation>
    <scope>NUCLEOTIDE SEQUENCE</scope>
    <source>
        <strain evidence="1">E1834</strain>
    </source>
</reference>
<evidence type="ECO:0000313" key="1">
    <source>
        <dbReference type="EMBL" id="CAK5042887.1"/>
    </source>
</evidence>